<proteinExistence type="predicted"/>
<reference evidence="1" key="2">
    <citation type="submission" date="2020-11" db="EMBL/GenBank/DDBJ databases">
        <authorList>
            <person name="McCartney M.A."/>
            <person name="Auch B."/>
            <person name="Kono T."/>
            <person name="Mallez S."/>
            <person name="Becker A."/>
            <person name="Gohl D.M."/>
            <person name="Silverstein K.A.T."/>
            <person name="Koren S."/>
            <person name="Bechman K.B."/>
            <person name="Herman A."/>
            <person name="Abrahante J.E."/>
            <person name="Garbe J."/>
        </authorList>
    </citation>
    <scope>NUCLEOTIDE SEQUENCE</scope>
    <source>
        <strain evidence="1">Duluth1</strain>
        <tissue evidence="1">Whole animal</tissue>
    </source>
</reference>
<dbReference type="EMBL" id="JAIWYP010000003">
    <property type="protein sequence ID" value="KAH3859183.1"/>
    <property type="molecule type" value="Genomic_DNA"/>
</dbReference>
<dbReference type="AlphaFoldDB" id="A0A9D4R9H3"/>
<organism evidence="1 2">
    <name type="scientific">Dreissena polymorpha</name>
    <name type="common">Zebra mussel</name>
    <name type="synonym">Mytilus polymorpha</name>
    <dbReference type="NCBI Taxonomy" id="45954"/>
    <lineage>
        <taxon>Eukaryota</taxon>
        <taxon>Metazoa</taxon>
        <taxon>Spiralia</taxon>
        <taxon>Lophotrochozoa</taxon>
        <taxon>Mollusca</taxon>
        <taxon>Bivalvia</taxon>
        <taxon>Autobranchia</taxon>
        <taxon>Heteroconchia</taxon>
        <taxon>Euheterodonta</taxon>
        <taxon>Imparidentia</taxon>
        <taxon>Neoheterodontei</taxon>
        <taxon>Myida</taxon>
        <taxon>Dreissenoidea</taxon>
        <taxon>Dreissenidae</taxon>
        <taxon>Dreissena</taxon>
    </lineage>
</organism>
<protein>
    <submittedName>
        <fullName evidence="1">Uncharacterized protein</fullName>
    </submittedName>
</protein>
<accession>A0A9D4R9H3</accession>
<gene>
    <name evidence="1" type="ORF">DPMN_101899</name>
</gene>
<evidence type="ECO:0000313" key="2">
    <source>
        <dbReference type="Proteomes" id="UP000828390"/>
    </source>
</evidence>
<reference evidence="1" key="1">
    <citation type="journal article" date="2019" name="bioRxiv">
        <title>The Genome of the Zebra Mussel, Dreissena polymorpha: A Resource for Invasive Species Research.</title>
        <authorList>
            <person name="McCartney M.A."/>
            <person name="Auch B."/>
            <person name="Kono T."/>
            <person name="Mallez S."/>
            <person name="Zhang Y."/>
            <person name="Obille A."/>
            <person name="Becker A."/>
            <person name="Abrahante J.E."/>
            <person name="Garbe J."/>
            <person name="Badalamenti J.P."/>
            <person name="Herman A."/>
            <person name="Mangelson H."/>
            <person name="Liachko I."/>
            <person name="Sullivan S."/>
            <person name="Sone E.D."/>
            <person name="Koren S."/>
            <person name="Silverstein K.A.T."/>
            <person name="Beckman K.B."/>
            <person name="Gohl D.M."/>
        </authorList>
    </citation>
    <scope>NUCLEOTIDE SEQUENCE</scope>
    <source>
        <strain evidence="1">Duluth1</strain>
        <tissue evidence="1">Whole animal</tissue>
    </source>
</reference>
<comment type="caution">
    <text evidence="1">The sequence shown here is derived from an EMBL/GenBank/DDBJ whole genome shotgun (WGS) entry which is preliminary data.</text>
</comment>
<keyword evidence="2" id="KW-1185">Reference proteome</keyword>
<sequence>MIVLSAHVSLNAQPLAQIHLTSPRDAEEIVAYKLALIPECKCQAHVQYVGTAEETRPKLRRLEEAVRH</sequence>
<dbReference type="Proteomes" id="UP000828390">
    <property type="component" value="Unassembled WGS sequence"/>
</dbReference>
<evidence type="ECO:0000313" key="1">
    <source>
        <dbReference type="EMBL" id="KAH3859183.1"/>
    </source>
</evidence>
<name>A0A9D4R9H3_DREPO</name>